<dbReference type="EMBL" id="KI980826">
    <property type="protein sequence ID" value="EXK23481.1"/>
    <property type="molecule type" value="Genomic_DNA"/>
</dbReference>
<name>W9ZQT6_FUSOX</name>
<accession>W9ZQT6</accession>
<protein>
    <submittedName>
        <fullName evidence="2">Uncharacterized protein</fullName>
    </submittedName>
</protein>
<proteinExistence type="predicted"/>
<keyword evidence="1" id="KW-0732">Signal</keyword>
<feature type="signal peptide" evidence="1">
    <location>
        <begin position="1"/>
        <end position="21"/>
    </location>
</feature>
<dbReference type="Proteomes" id="UP000030703">
    <property type="component" value="Unassembled WGS sequence"/>
</dbReference>
<reference evidence="2" key="1">
    <citation type="submission" date="2012-04" db="EMBL/GenBank/DDBJ databases">
        <title>The Genome Sequence of Fusarium oxysporum melonis.</title>
        <authorList>
            <consortium name="The Broad Institute Genome Sequencing Platform"/>
            <person name="Ma L.-J."/>
            <person name="Gale L.R."/>
            <person name="Schwartz D.C."/>
            <person name="Zhou S."/>
            <person name="Corby-Kistler H."/>
            <person name="Young S.K."/>
            <person name="Zeng Q."/>
            <person name="Gargeya S."/>
            <person name="Fitzgerald M."/>
            <person name="Haas B."/>
            <person name="Abouelleil A."/>
            <person name="Alvarado L."/>
            <person name="Arachchi H.M."/>
            <person name="Berlin A."/>
            <person name="Brown A."/>
            <person name="Chapman S.B."/>
            <person name="Chen Z."/>
            <person name="Dunbar C."/>
            <person name="Freedman E."/>
            <person name="Gearin G."/>
            <person name="Goldberg J."/>
            <person name="Griggs A."/>
            <person name="Gujja S."/>
            <person name="Heiman D."/>
            <person name="Howarth C."/>
            <person name="Larson L."/>
            <person name="Lui A."/>
            <person name="MacDonald P.J.P."/>
            <person name="Montmayeur A."/>
            <person name="Murphy C."/>
            <person name="Neiman D."/>
            <person name="Pearson M."/>
            <person name="Priest M."/>
            <person name="Roberts A."/>
            <person name="Saif S."/>
            <person name="Shea T."/>
            <person name="Shenoy N."/>
            <person name="Sisk P."/>
            <person name="Stolte C."/>
            <person name="Sykes S."/>
            <person name="Wortman J."/>
            <person name="Nusbaum C."/>
            <person name="Birren B."/>
        </authorList>
    </citation>
    <scope>NUCLEOTIDE SEQUENCE</scope>
    <source>
        <strain evidence="2">26406</strain>
    </source>
</reference>
<feature type="chain" id="PRO_5004934951" evidence="1">
    <location>
        <begin position="22"/>
        <end position="249"/>
    </location>
</feature>
<evidence type="ECO:0000313" key="2">
    <source>
        <dbReference type="EMBL" id="EXK23481.1"/>
    </source>
</evidence>
<evidence type="ECO:0000256" key="1">
    <source>
        <dbReference type="SAM" id="SignalP"/>
    </source>
</evidence>
<dbReference type="OrthoDB" id="3921300at2759"/>
<reference evidence="2" key="2">
    <citation type="submission" date="2014-02" db="EMBL/GenBank/DDBJ databases">
        <title>Annotation of the Genome Sequence of Fusarium oxysporum f. sp. melonis 26406.</title>
        <authorList>
            <consortium name="The Broad Institute Genomics Platform"/>
            <person name="Ma L.-J."/>
            <person name="Corby-Kistler H."/>
            <person name="Broz K."/>
            <person name="Gale L.R."/>
            <person name="Jonkers W."/>
            <person name="O'Donnell K."/>
            <person name="Ploetz R."/>
            <person name="Steinberg C."/>
            <person name="Schwartz D.C."/>
            <person name="VanEtten H."/>
            <person name="Zhou S."/>
            <person name="Young S.K."/>
            <person name="Zeng Q."/>
            <person name="Gargeya S."/>
            <person name="Fitzgerald M."/>
            <person name="Abouelleil A."/>
            <person name="Alvarado L."/>
            <person name="Chapman S.B."/>
            <person name="Gainer-Dewar J."/>
            <person name="Goldberg J."/>
            <person name="Griggs A."/>
            <person name="Gujja S."/>
            <person name="Hansen M."/>
            <person name="Howarth C."/>
            <person name="Imamovic A."/>
            <person name="Ireland A."/>
            <person name="Larimer J."/>
            <person name="McCowan C."/>
            <person name="Murphy C."/>
            <person name="Pearson M."/>
            <person name="Poon T.W."/>
            <person name="Priest M."/>
            <person name="Roberts A."/>
            <person name="Saif S."/>
            <person name="Shea T."/>
            <person name="Sykes S."/>
            <person name="Wortman J."/>
            <person name="Nusbaum C."/>
            <person name="Birren B."/>
        </authorList>
    </citation>
    <scope>NUCLEOTIDE SEQUENCE</scope>
    <source>
        <strain evidence="2">26406</strain>
    </source>
</reference>
<dbReference type="VEuPathDB" id="FungiDB:FOMG_19741"/>
<sequence>MVNITLKVLAGVAAFLAIANASPAEVVPSDESDLIPQEFIDGVLAYFQAHPFQPTTGCDHADHWVRRSCLSDEGPREYQDECVDTDEDGEEYEVDGICPEFTYCSEVVEEGHEHETQDIICVPATPPREDNIGTKGQYGYRKVDAVMQRGVTQLEKSISLQEDIAGASVSGHVRSTDRTFIINPANTLTANLHGFRLNVCKEEKGDKHHDSRICKPTRRVNLKKGNTIDFTFGLTTGQSGILFYGILRS</sequence>
<gene>
    <name evidence="2" type="ORF">FOMG_19741</name>
</gene>
<dbReference type="AlphaFoldDB" id="W9ZQT6"/>
<dbReference type="HOGENOM" id="CLU_092491_0_0_1"/>
<organism evidence="2">
    <name type="scientific">Fusarium oxysporum f. sp. melonis 26406</name>
    <dbReference type="NCBI Taxonomy" id="1089452"/>
    <lineage>
        <taxon>Eukaryota</taxon>
        <taxon>Fungi</taxon>
        <taxon>Dikarya</taxon>
        <taxon>Ascomycota</taxon>
        <taxon>Pezizomycotina</taxon>
        <taxon>Sordariomycetes</taxon>
        <taxon>Hypocreomycetidae</taxon>
        <taxon>Hypocreales</taxon>
        <taxon>Nectriaceae</taxon>
        <taxon>Fusarium</taxon>
        <taxon>Fusarium oxysporum species complex</taxon>
    </lineage>
</organism>